<comment type="caution">
    <text evidence="2">The sequence shown here is derived from an EMBL/GenBank/DDBJ whole genome shotgun (WGS) entry which is preliminary data.</text>
</comment>
<dbReference type="Proteomes" id="UP000220480">
    <property type="component" value="Unassembled WGS sequence"/>
</dbReference>
<dbReference type="AlphaFoldDB" id="A0A2A7AVD5"/>
<feature type="coiled-coil region" evidence="1">
    <location>
        <begin position="100"/>
        <end position="139"/>
    </location>
</feature>
<gene>
    <name evidence="2" type="ORF">CGS59_12960</name>
</gene>
<sequence>MEKETMVATVPQAEIVDEQQLSRDVTDIEFQAESLVIQTDEDYAFAGEFGKMLKKKASQVTAFFKPMKDSAYQAHKAVCDREKAMLTPLRNAEKTVKQVMSAYIAEQERKRREAEEAARRAAEAERERKIQEAATLEAAGDADGAEAAFEEAAIMDDAASYAVVPATVTPKVSGVSTSKDWEIVEIDPKAVPLAVAGIELRPVDQAAVMRLIRASKGQIEIPGITYRQVAKMSFRG</sequence>
<dbReference type="RefSeq" id="WP_097780251.1">
    <property type="nucleotide sequence ID" value="NZ_NMTZ01000027.1"/>
</dbReference>
<evidence type="ECO:0000313" key="2">
    <source>
        <dbReference type="EMBL" id="PDX83022.1"/>
    </source>
</evidence>
<accession>A0A2A7AVD5</accession>
<organism evidence="2 3">
    <name type="scientific">Faecalibacterium prausnitzii</name>
    <dbReference type="NCBI Taxonomy" id="853"/>
    <lineage>
        <taxon>Bacteria</taxon>
        <taxon>Bacillati</taxon>
        <taxon>Bacillota</taxon>
        <taxon>Clostridia</taxon>
        <taxon>Eubacteriales</taxon>
        <taxon>Oscillospiraceae</taxon>
        <taxon>Faecalibacterium</taxon>
    </lineage>
</organism>
<name>A0A2A7AVD5_9FIRM</name>
<evidence type="ECO:0000313" key="3">
    <source>
        <dbReference type="Proteomes" id="UP000220480"/>
    </source>
</evidence>
<reference evidence="2 3" key="1">
    <citation type="journal article" date="2017" name="Front. Microbiol.">
        <title>New Insights into the Diversity of the Genus Faecalibacterium.</title>
        <authorList>
            <person name="Benevides L."/>
            <person name="Burman S."/>
            <person name="Martin R."/>
            <person name="Robert V."/>
            <person name="Thomas M."/>
            <person name="Miquel S."/>
            <person name="Chain F."/>
            <person name="Sokol H."/>
            <person name="Bermudez-Humaran L.G."/>
            <person name="Morrison M."/>
            <person name="Langella P."/>
            <person name="Azevedo V.A."/>
            <person name="Chatel J.M."/>
            <person name="Soares S."/>
        </authorList>
    </citation>
    <scope>NUCLEOTIDE SEQUENCE [LARGE SCALE GENOMIC DNA]</scope>
    <source>
        <strain evidence="2 3">CNCM I 4644</strain>
    </source>
</reference>
<evidence type="ECO:0000256" key="1">
    <source>
        <dbReference type="SAM" id="Coils"/>
    </source>
</evidence>
<proteinExistence type="predicted"/>
<keyword evidence="1" id="KW-0175">Coiled coil</keyword>
<dbReference type="EMBL" id="NMTZ01000027">
    <property type="protein sequence ID" value="PDX83022.1"/>
    <property type="molecule type" value="Genomic_DNA"/>
</dbReference>
<protein>
    <submittedName>
        <fullName evidence="2">Uncharacterized protein</fullName>
    </submittedName>
</protein>